<dbReference type="AlphaFoldDB" id="A0A9P3Q236"/>
<evidence type="ECO:0000313" key="2">
    <source>
        <dbReference type="Proteomes" id="UP001063166"/>
    </source>
</evidence>
<name>A0A9P3Q236_LYOSH</name>
<dbReference type="InterPro" id="IPR041078">
    <property type="entry name" value="Plavaka"/>
</dbReference>
<dbReference type="Pfam" id="PF18759">
    <property type="entry name" value="Plavaka"/>
    <property type="match status" value="1"/>
</dbReference>
<comment type="caution">
    <text evidence="1">The sequence shown here is derived from an EMBL/GenBank/DDBJ whole genome shotgun (WGS) entry which is preliminary data.</text>
</comment>
<protein>
    <submittedName>
        <fullName evidence="1">Uncharacterized protein</fullName>
    </submittedName>
</protein>
<reference evidence="1" key="1">
    <citation type="submission" date="2022-07" db="EMBL/GenBank/DDBJ databases">
        <title>The genome of Lyophyllum shimeji provides insight into the initial evolution of ectomycorrhizal fungal genome.</title>
        <authorList>
            <person name="Kobayashi Y."/>
            <person name="Shibata T."/>
            <person name="Hirakawa H."/>
            <person name="Shigenobu S."/>
            <person name="Nishiyama T."/>
            <person name="Yamada A."/>
            <person name="Hasebe M."/>
            <person name="Kawaguchi M."/>
        </authorList>
    </citation>
    <scope>NUCLEOTIDE SEQUENCE</scope>
    <source>
        <strain evidence="1">AT787</strain>
    </source>
</reference>
<accession>A0A9P3Q236</accession>
<sequence>MAIEGVVDRLGLSFKSSAELNKVIDNKLPGRPRFERHEVMVGSEVYDLYFWDVIECIRALVGDPDFAPFLVFAPEKHYTNGEKDIRVYHDMHTGRWWWTTQVRTASTVAIVEIKTHRPNQEALEKDKPGATIVPIIISTDKTQLTLFRNKSAYPIYLTISNIPKEIRRRPSSRAYVLLGYLPTTRLEHVTNLASRRRLIANLYHACMGKVFGPLKPAGEHGIFMTSGDGATRRSHPLLACVVIDYPEQVLTTGSFTGECPSCDVDRNDLGEYDRTSPPTLRDLSKVLEALDSFDTDPAGFLQACAHAGIKPIVDPFWKDLPYVHIFRSITPDVLHQLYQGITKHLISWVTAACGAAEIDARCRRMPPNHNLRLFIKGISSLSRVSGQEHDQMCRILMGLVIDAPLPDGLSNARLIRAVRGLLDFLYLAQYPVHTDETLVLLEDALERFHENKDIFIDLGIRENYNIPKLHFARHYPLMIKLYGTTDNYNTEYTERLHIDLAKDAYAATNHKDEFTQMTMCLERKEKVLRHAQYIKWRLDGSPTPEPREWLPPGLELDRTRHLAKHPNVRNVSINSLENQYSAMFFDSNEKSGAFAFLFVESRSGIDLSFYAAIRSHK</sequence>
<organism evidence="1 2">
    <name type="scientific">Lyophyllum shimeji</name>
    <name type="common">Hon-shimeji</name>
    <name type="synonym">Tricholoma shimeji</name>
    <dbReference type="NCBI Taxonomy" id="47721"/>
    <lineage>
        <taxon>Eukaryota</taxon>
        <taxon>Fungi</taxon>
        <taxon>Dikarya</taxon>
        <taxon>Basidiomycota</taxon>
        <taxon>Agaricomycotina</taxon>
        <taxon>Agaricomycetes</taxon>
        <taxon>Agaricomycetidae</taxon>
        <taxon>Agaricales</taxon>
        <taxon>Tricholomatineae</taxon>
        <taxon>Lyophyllaceae</taxon>
        <taxon>Lyophyllum</taxon>
    </lineage>
</organism>
<keyword evidence="2" id="KW-1185">Reference proteome</keyword>
<proteinExistence type="predicted"/>
<gene>
    <name evidence="1" type="ORF">LshimejAT787_2500510</name>
</gene>
<evidence type="ECO:0000313" key="1">
    <source>
        <dbReference type="EMBL" id="GLB45659.1"/>
    </source>
</evidence>
<dbReference type="OrthoDB" id="2576233at2759"/>
<dbReference type="Proteomes" id="UP001063166">
    <property type="component" value="Unassembled WGS sequence"/>
</dbReference>
<dbReference type="EMBL" id="BRPK01000025">
    <property type="protein sequence ID" value="GLB45659.1"/>
    <property type="molecule type" value="Genomic_DNA"/>
</dbReference>